<proteinExistence type="predicted"/>
<evidence type="ECO:0000313" key="3">
    <source>
        <dbReference type="EMBL" id="PYH43343.1"/>
    </source>
</evidence>
<sequence length="70" mass="7630">MKPVYLLSVFLTMTTAAPAMEAGAAALGMEQATGGMVHARNDVSTTEFGRKVEQARVEQQQQGQQGQRRY</sequence>
<dbReference type="EMBL" id="KZ821244">
    <property type="protein sequence ID" value="PYH43343.1"/>
    <property type="molecule type" value="Genomic_DNA"/>
</dbReference>
<feature type="chain" id="PRO_5016312023" evidence="2">
    <location>
        <begin position="17"/>
        <end position="70"/>
    </location>
</feature>
<gene>
    <name evidence="3" type="ORF">BP01DRAFT_384544</name>
</gene>
<feature type="region of interest" description="Disordered" evidence="1">
    <location>
        <begin position="48"/>
        <end position="70"/>
    </location>
</feature>
<dbReference type="Proteomes" id="UP000248349">
    <property type="component" value="Unassembled WGS sequence"/>
</dbReference>
<dbReference type="AlphaFoldDB" id="A0A318ZFC4"/>
<evidence type="ECO:0000313" key="4">
    <source>
        <dbReference type="Proteomes" id="UP000248349"/>
    </source>
</evidence>
<reference evidence="3 4" key="1">
    <citation type="submission" date="2016-12" db="EMBL/GenBank/DDBJ databases">
        <title>The genomes of Aspergillus section Nigri reveals drivers in fungal speciation.</title>
        <authorList>
            <consortium name="DOE Joint Genome Institute"/>
            <person name="Vesth T.C."/>
            <person name="Nybo J."/>
            <person name="Theobald S."/>
            <person name="Brandl J."/>
            <person name="Frisvad J.C."/>
            <person name="Nielsen K.F."/>
            <person name="Lyhne E.K."/>
            <person name="Kogle M.E."/>
            <person name="Kuo A."/>
            <person name="Riley R."/>
            <person name="Clum A."/>
            <person name="Nolan M."/>
            <person name="Lipzen A."/>
            <person name="Salamov A."/>
            <person name="Henrissat B."/>
            <person name="Wiebenga A."/>
            <person name="De Vries R.P."/>
            <person name="Grigoriev I.V."/>
            <person name="Mortensen U.H."/>
            <person name="Andersen M.R."/>
            <person name="Baker S.E."/>
        </authorList>
    </citation>
    <scope>NUCLEOTIDE SEQUENCE [LARGE SCALE GENOMIC DNA]</scope>
    <source>
        <strain evidence="3 4">JOP 1030-1</strain>
    </source>
</reference>
<keyword evidence="2" id="KW-0732">Signal</keyword>
<accession>A0A318ZFC4</accession>
<evidence type="ECO:0000256" key="1">
    <source>
        <dbReference type="SAM" id="MobiDB-lite"/>
    </source>
</evidence>
<evidence type="ECO:0000256" key="2">
    <source>
        <dbReference type="SAM" id="SignalP"/>
    </source>
</evidence>
<feature type="compositionally biased region" description="Low complexity" evidence="1">
    <location>
        <begin position="59"/>
        <end position="70"/>
    </location>
</feature>
<keyword evidence="4" id="KW-1185">Reference proteome</keyword>
<feature type="signal peptide" evidence="2">
    <location>
        <begin position="1"/>
        <end position="16"/>
    </location>
</feature>
<organism evidence="3 4">
    <name type="scientific">Aspergillus saccharolyticus JOP 1030-1</name>
    <dbReference type="NCBI Taxonomy" id="1450539"/>
    <lineage>
        <taxon>Eukaryota</taxon>
        <taxon>Fungi</taxon>
        <taxon>Dikarya</taxon>
        <taxon>Ascomycota</taxon>
        <taxon>Pezizomycotina</taxon>
        <taxon>Eurotiomycetes</taxon>
        <taxon>Eurotiomycetidae</taxon>
        <taxon>Eurotiales</taxon>
        <taxon>Aspergillaceae</taxon>
        <taxon>Aspergillus</taxon>
        <taxon>Aspergillus subgen. Circumdati</taxon>
    </lineage>
</organism>
<name>A0A318ZFC4_9EURO</name>
<protein>
    <submittedName>
        <fullName evidence="3">Uncharacterized protein</fullName>
    </submittedName>
</protein>
<dbReference type="RefSeq" id="XP_025429325.1">
    <property type="nucleotide sequence ID" value="XM_025577518.1"/>
</dbReference>
<dbReference type="GeneID" id="37078747"/>